<feature type="transmembrane region" description="Helical" evidence="6">
    <location>
        <begin position="229"/>
        <end position="247"/>
    </location>
</feature>
<dbReference type="PROSITE" id="PS50850">
    <property type="entry name" value="MFS"/>
    <property type="match status" value="1"/>
</dbReference>
<dbReference type="PANTHER" id="PTHR16172:SF41">
    <property type="entry name" value="MAJOR FACILITATOR SUPERFAMILY DOMAIN-CONTAINING PROTEIN 6-LIKE"/>
    <property type="match status" value="1"/>
</dbReference>
<evidence type="ECO:0000256" key="3">
    <source>
        <dbReference type="ARBA" id="ARBA00022692"/>
    </source>
</evidence>
<comment type="similarity">
    <text evidence="2">Belongs to the major facilitator superfamily. MFSD6 family.</text>
</comment>
<name>A0A367ISQ6_RHIST</name>
<dbReference type="Pfam" id="PF12832">
    <property type="entry name" value="MFS_1_like"/>
    <property type="match status" value="1"/>
</dbReference>
<keyword evidence="5 6" id="KW-0472">Membrane</keyword>
<accession>A0A367ISQ6</accession>
<keyword evidence="3 6" id="KW-0812">Transmembrane</keyword>
<dbReference type="InterPro" id="IPR020846">
    <property type="entry name" value="MFS_dom"/>
</dbReference>
<feature type="transmembrane region" description="Helical" evidence="6">
    <location>
        <begin position="167"/>
        <end position="191"/>
    </location>
</feature>
<gene>
    <name evidence="8" type="ORF">CU098_002008</name>
</gene>
<evidence type="ECO:0000256" key="6">
    <source>
        <dbReference type="SAM" id="Phobius"/>
    </source>
</evidence>
<protein>
    <recommendedName>
        <fullName evidence="7">Major facilitator superfamily (MFS) profile domain-containing protein</fullName>
    </recommendedName>
</protein>
<reference evidence="8 9" key="1">
    <citation type="journal article" date="2018" name="G3 (Bethesda)">
        <title>Phylogenetic and Phylogenomic Definition of Rhizopus Species.</title>
        <authorList>
            <person name="Gryganskyi A.P."/>
            <person name="Golan J."/>
            <person name="Dolatabadi S."/>
            <person name="Mondo S."/>
            <person name="Robb S."/>
            <person name="Idnurm A."/>
            <person name="Muszewska A."/>
            <person name="Steczkiewicz K."/>
            <person name="Masonjones S."/>
            <person name="Liao H.L."/>
            <person name="Gajdeczka M.T."/>
            <person name="Anike F."/>
            <person name="Vuek A."/>
            <person name="Anishchenko I.M."/>
            <person name="Voigt K."/>
            <person name="de Hoog G.S."/>
            <person name="Smith M.E."/>
            <person name="Heitman J."/>
            <person name="Vilgalys R."/>
            <person name="Stajich J.E."/>
        </authorList>
    </citation>
    <scope>NUCLEOTIDE SEQUENCE [LARGE SCALE GENOMIC DNA]</scope>
    <source>
        <strain evidence="8 9">LSU 92-RS-03</strain>
    </source>
</reference>
<dbReference type="InterPro" id="IPR024989">
    <property type="entry name" value="MFS_assoc_dom"/>
</dbReference>
<keyword evidence="9" id="KW-1185">Reference proteome</keyword>
<comment type="subcellular location">
    <subcellularLocation>
        <location evidence="1">Membrane</location>
        <topology evidence="1">Multi-pass membrane protein</topology>
    </subcellularLocation>
</comment>
<dbReference type="Proteomes" id="UP000253551">
    <property type="component" value="Unassembled WGS sequence"/>
</dbReference>
<dbReference type="PANTHER" id="PTHR16172">
    <property type="entry name" value="MAJOR FACILITATOR SUPERFAMILY DOMAIN-CONTAINING PROTEIN 6-LIKE"/>
    <property type="match status" value="1"/>
</dbReference>
<proteinExistence type="inferred from homology"/>
<comment type="caution">
    <text evidence="8">The sequence shown here is derived from an EMBL/GenBank/DDBJ whole genome shotgun (WGS) entry which is preliminary data.</text>
</comment>
<dbReference type="GO" id="GO:0022857">
    <property type="term" value="F:transmembrane transporter activity"/>
    <property type="evidence" value="ECO:0007669"/>
    <property type="project" value="InterPro"/>
</dbReference>
<keyword evidence="4 6" id="KW-1133">Transmembrane helix</keyword>
<dbReference type="AlphaFoldDB" id="A0A367ISQ6"/>
<dbReference type="GO" id="GO:0016020">
    <property type="term" value="C:membrane"/>
    <property type="evidence" value="ECO:0007669"/>
    <property type="project" value="UniProtKB-SubCell"/>
</dbReference>
<evidence type="ECO:0000256" key="1">
    <source>
        <dbReference type="ARBA" id="ARBA00004141"/>
    </source>
</evidence>
<evidence type="ECO:0000256" key="4">
    <source>
        <dbReference type="ARBA" id="ARBA00022989"/>
    </source>
</evidence>
<dbReference type="InterPro" id="IPR051717">
    <property type="entry name" value="MFS_MFSD6"/>
</dbReference>
<feature type="non-terminal residue" evidence="8">
    <location>
        <position position="1"/>
    </location>
</feature>
<feature type="domain" description="Major facilitator superfamily (MFS) profile" evidence="7">
    <location>
        <begin position="137"/>
        <end position="321"/>
    </location>
</feature>
<evidence type="ECO:0000256" key="5">
    <source>
        <dbReference type="ARBA" id="ARBA00023136"/>
    </source>
</evidence>
<feature type="transmembrane region" description="Helical" evidence="6">
    <location>
        <begin position="7"/>
        <end position="26"/>
    </location>
</feature>
<dbReference type="EMBL" id="PJQM01005854">
    <property type="protein sequence ID" value="RCH80724.1"/>
    <property type="molecule type" value="Genomic_DNA"/>
</dbReference>
<evidence type="ECO:0000313" key="9">
    <source>
        <dbReference type="Proteomes" id="UP000253551"/>
    </source>
</evidence>
<feature type="transmembrane region" description="Helical" evidence="6">
    <location>
        <begin position="32"/>
        <end position="53"/>
    </location>
</feature>
<evidence type="ECO:0000256" key="2">
    <source>
        <dbReference type="ARBA" id="ARBA00005241"/>
    </source>
</evidence>
<feature type="transmembrane region" description="Helical" evidence="6">
    <location>
        <begin position="198"/>
        <end position="217"/>
    </location>
</feature>
<evidence type="ECO:0000259" key="7">
    <source>
        <dbReference type="PROSITE" id="PS50850"/>
    </source>
</evidence>
<feature type="transmembrane region" description="Helical" evidence="6">
    <location>
        <begin position="296"/>
        <end position="316"/>
    </location>
</feature>
<evidence type="ECO:0000313" key="8">
    <source>
        <dbReference type="EMBL" id="RCH80724.1"/>
    </source>
</evidence>
<feature type="transmembrane region" description="Helical" evidence="6">
    <location>
        <begin position="268"/>
        <end position="290"/>
    </location>
</feature>
<organism evidence="8 9">
    <name type="scientific">Rhizopus stolonifer</name>
    <name type="common">Rhizopus nigricans</name>
    <dbReference type="NCBI Taxonomy" id="4846"/>
    <lineage>
        <taxon>Eukaryota</taxon>
        <taxon>Fungi</taxon>
        <taxon>Fungi incertae sedis</taxon>
        <taxon>Mucoromycota</taxon>
        <taxon>Mucoromycotina</taxon>
        <taxon>Mucoromycetes</taxon>
        <taxon>Mucorales</taxon>
        <taxon>Mucorineae</taxon>
        <taxon>Rhizopodaceae</taxon>
        <taxon>Rhizopus</taxon>
    </lineage>
</organism>
<sequence length="321" mass="35615">NQRLWGYISHSVFTMLVGILILKYGIYVSFGIFFVGLVIFVILSVFTHMTTTYNEPLLGRNMTGKPSDRYDSVLYSTSSLAMDAQIEANNELHTSGAIPPLGLVLSYIPTNDTCLSSLGMVHQANQLPEKSILKTILVYTFMISIFLYGLAHAMINQFLFLLLSDFGLNPCLIGLTGPIGGLAELITFWLSRELFDKYSVTFLMTMAYLSFIFRAIVYTCLSSYETKSIVAALILQLLNGFVYALVWSTTMFEMDVFFPANQKEVAQGISAILFSGISYGIASVLGGFIYDIYGPLKLFQISAFICSVSLIVFLSGRRPIS</sequence>
<dbReference type="InterPro" id="IPR036259">
    <property type="entry name" value="MFS_trans_sf"/>
</dbReference>
<dbReference type="OrthoDB" id="5989317at2759"/>
<dbReference type="Gene3D" id="1.20.1250.20">
    <property type="entry name" value="MFS general substrate transporter like domains"/>
    <property type="match status" value="1"/>
</dbReference>
<feature type="transmembrane region" description="Helical" evidence="6">
    <location>
        <begin position="136"/>
        <end position="155"/>
    </location>
</feature>
<dbReference type="SUPFAM" id="SSF103473">
    <property type="entry name" value="MFS general substrate transporter"/>
    <property type="match status" value="1"/>
</dbReference>